<dbReference type="EMBL" id="WPHR01000019">
    <property type="protein sequence ID" value="MUZ74729.1"/>
    <property type="molecule type" value="Genomic_DNA"/>
</dbReference>
<dbReference type="Proteomes" id="UP000477951">
    <property type="component" value="Unassembled WGS sequence"/>
</dbReference>
<dbReference type="NCBIfam" id="NF010398">
    <property type="entry name" value="PRK13825.1-2"/>
    <property type="match status" value="1"/>
</dbReference>
<feature type="transmembrane region" description="Helical" evidence="1">
    <location>
        <begin position="157"/>
        <end position="176"/>
    </location>
</feature>
<keyword evidence="1" id="KW-0472">Membrane</keyword>
<feature type="domain" description="CN hydrolase" evidence="2">
    <location>
        <begin position="211"/>
        <end position="417"/>
    </location>
</feature>
<feature type="transmembrane region" description="Helical" evidence="1">
    <location>
        <begin position="133"/>
        <end position="151"/>
    </location>
</feature>
<keyword evidence="1" id="KW-1133">Transmembrane helix</keyword>
<dbReference type="InterPro" id="IPR003010">
    <property type="entry name" value="C-N_Hydrolase"/>
</dbReference>
<dbReference type="NCBIfam" id="NF010400">
    <property type="entry name" value="PRK13825.1-4"/>
    <property type="match status" value="1"/>
</dbReference>
<sequence length="417" mass="44913">MTPDILDQSRQATCSGLPGRSSHSIRDRARSAILITVAIAIGTVGWSGYVLALPAAMLFPMLWALAPSRGVAASVSLGYFLAASRGLPQGVANFYAADLWPGLLLWLMASASFVIVHAVLWTRRRGKDRAARYLVASLLMAVPPFGITGWAQPITAAGILFPGWGWWGLAAAAAGLAMITSRFWPAAVLVMLSLWLWSAAVWTEPKLPEGWQGVDLEFGKTLGRDASLERQRVLIATVLDRAASGDVRTVVLPESALGFWTPTVERVWRDALRDRDLTVIAGAAVLDGNGYDNVLVTISAAKSAILYRERMPVPGSMWQPWRILTSEPGGARAHMFANPLVEIGGTKIAPLICYEQLLFWPVLQSTLHSPDIIVAAGNGWWTSGTSIVAIQHASTVAWAKLFGVPLVSATNRKAEGE</sequence>
<dbReference type="PROSITE" id="PS50263">
    <property type="entry name" value="CN_HYDROLASE"/>
    <property type="match status" value="1"/>
</dbReference>
<proteinExistence type="predicted"/>
<reference evidence="3 4" key="1">
    <citation type="submission" date="2019-12" db="EMBL/GenBank/DDBJ databases">
        <title>Whole-genome sequencing of Allorhizobium vitis.</title>
        <authorList>
            <person name="Gan H.M."/>
            <person name="Szegedi E."/>
            <person name="Burr T."/>
            <person name="Savka M.A."/>
        </authorList>
    </citation>
    <scope>NUCLEOTIDE SEQUENCE [LARGE SCALE GENOMIC DNA]</scope>
    <source>
        <strain evidence="3 4">CG516</strain>
    </source>
</reference>
<feature type="transmembrane region" description="Helical" evidence="1">
    <location>
        <begin position="32"/>
        <end position="59"/>
    </location>
</feature>
<name>A0A6L6VKD6_AGRVI</name>
<feature type="transmembrane region" description="Helical" evidence="1">
    <location>
        <begin position="103"/>
        <end position="121"/>
    </location>
</feature>
<evidence type="ECO:0000259" key="2">
    <source>
        <dbReference type="PROSITE" id="PS50263"/>
    </source>
</evidence>
<dbReference type="InterPro" id="IPR036526">
    <property type="entry name" value="C-N_Hydrolase_sf"/>
</dbReference>
<feature type="transmembrane region" description="Helical" evidence="1">
    <location>
        <begin position="183"/>
        <end position="202"/>
    </location>
</feature>
<evidence type="ECO:0000313" key="3">
    <source>
        <dbReference type="EMBL" id="MUZ74729.1"/>
    </source>
</evidence>
<keyword evidence="1" id="KW-0812">Transmembrane</keyword>
<comment type="caution">
    <text evidence="3">The sequence shown here is derived from an EMBL/GenBank/DDBJ whole genome shotgun (WGS) entry which is preliminary data.</text>
</comment>
<organism evidence="3 4">
    <name type="scientific">Agrobacterium vitis</name>
    <name type="common">Rhizobium vitis</name>
    <dbReference type="NCBI Taxonomy" id="373"/>
    <lineage>
        <taxon>Bacteria</taxon>
        <taxon>Pseudomonadati</taxon>
        <taxon>Pseudomonadota</taxon>
        <taxon>Alphaproteobacteria</taxon>
        <taxon>Hyphomicrobiales</taxon>
        <taxon>Rhizobiaceae</taxon>
        <taxon>Rhizobium/Agrobacterium group</taxon>
        <taxon>Agrobacterium</taxon>
    </lineage>
</organism>
<dbReference type="GO" id="GO:0016020">
    <property type="term" value="C:membrane"/>
    <property type="evidence" value="ECO:0007669"/>
    <property type="project" value="InterPro"/>
</dbReference>
<dbReference type="AlphaFoldDB" id="A0A6L6VKD6"/>
<evidence type="ECO:0000313" key="4">
    <source>
        <dbReference type="Proteomes" id="UP000477951"/>
    </source>
</evidence>
<dbReference type="RefSeq" id="WP_156615664.1">
    <property type="nucleotide sequence ID" value="NZ_WPHR01000019.1"/>
</dbReference>
<accession>A0A6L6VKD6</accession>
<dbReference type="Gene3D" id="3.60.110.10">
    <property type="entry name" value="Carbon-nitrogen hydrolase"/>
    <property type="match status" value="1"/>
</dbReference>
<dbReference type="SUPFAM" id="SSF56317">
    <property type="entry name" value="Carbon-nitrogen hydrolase"/>
    <property type="match status" value="1"/>
</dbReference>
<gene>
    <name evidence="3" type="ORF">GOZ90_18740</name>
</gene>
<dbReference type="InterPro" id="IPR016707">
    <property type="entry name" value="Conjugal_tfr_TraB_rhizob"/>
</dbReference>
<dbReference type="Pfam" id="PF00795">
    <property type="entry name" value="CN_hydrolase"/>
    <property type="match status" value="1"/>
</dbReference>
<dbReference type="PIRSF" id="PIRSF017932">
    <property type="entry name" value="Conjugal_transfer_TraB_rhizob"/>
    <property type="match status" value="1"/>
</dbReference>
<evidence type="ECO:0000256" key="1">
    <source>
        <dbReference type="SAM" id="Phobius"/>
    </source>
</evidence>
<protein>
    <submittedName>
        <fullName evidence="3">Conjugal transfer protein TraB</fullName>
    </submittedName>
</protein>